<dbReference type="SMART" id="SM00028">
    <property type="entry name" value="TPR"/>
    <property type="match status" value="7"/>
</dbReference>
<dbReference type="AlphaFoldDB" id="A0AAJ6BEU9"/>
<reference evidence="5" key="1">
    <citation type="submission" date="2023-03" db="EMBL/GenBank/DDBJ databases">
        <title>Andean soil-derived lignocellulolytic bacterial consortium as a source of novel taxa and putative plastic-active enzymes.</title>
        <authorList>
            <person name="Diaz-Garcia L."/>
            <person name="Chuvochina M."/>
            <person name="Feuerriegel G."/>
            <person name="Bunk B."/>
            <person name="Sproer C."/>
            <person name="Streit W.R."/>
            <person name="Rodriguez L.M."/>
            <person name="Overmann J."/>
            <person name="Jimenez D.J."/>
        </authorList>
    </citation>
    <scope>NUCLEOTIDE SEQUENCE</scope>
    <source>
        <strain evidence="5">MAG 7</strain>
    </source>
</reference>
<feature type="chain" id="PRO_5042570466" evidence="4">
    <location>
        <begin position="20"/>
        <end position="343"/>
    </location>
</feature>
<dbReference type="EMBL" id="CP119311">
    <property type="protein sequence ID" value="WEK34443.1"/>
    <property type="molecule type" value="Genomic_DNA"/>
</dbReference>
<keyword evidence="2 3" id="KW-0802">TPR repeat</keyword>
<accession>A0AAJ6BEU9</accession>
<evidence type="ECO:0000256" key="1">
    <source>
        <dbReference type="ARBA" id="ARBA00022737"/>
    </source>
</evidence>
<dbReference type="SUPFAM" id="SSF48452">
    <property type="entry name" value="TPR-like"/>
    <property type="match status" value="2"/>
</dbReference>
<dbReference type="Pfam" id="PF12895">
    <property type="entry name" value="ANAPC3"/>
    <property type="match status" value="1"/>
</dbReference>
<dbReference type="PROSITE" id="PS50005">
    <property type="entry name" value="TPR"/>
    <property type="match status" value="5"/>
</dbReference>
<evidence type="ECO:0000256" key="4">
    <source>
        <dbReference type="SAM" id="SignalP"/>
    </source>
</evidence>
<keyword evidence="4" id="KW-0732">Signal</keyword>
<dbReference type="Proteomes" id="UP001220610">
    <property type="component" value="Chromosome"/>
</dbReference>
<dbReference type="Pfam" id="PF13181">
    <property type="entry name" value="TPR_8"/>
    <property type="match status" value="1"/>
</dbReference>
<feature type="repeat" description="TPR" evidence="3">
    <location>
        <begin position="229"/>
        <end position="262"/>
    </location>
</feature>
<evidence type="ECO:0000313" key="6">
    <source>
        <dbReference type="Proteomes" id="UP001220610"/>
    </source>
</evidence>
<feature type="repeat" description="TPR" evidence="3">
    <location>
        <begin position="263"/>
        <end position="296"/>
    </location>
</feature>
<feature type="repeat" description="TPR" evidence="3">
    <location>
        <begin position="160"/>
        <end position="193"/>
    </location>
</feature>
<dbReference type="Pfam" id="PF13414">
    <property type="entry name" value="TPR_11"/>
    <property type="match status" value="2"/>
</dbReference>
<name>A0AAJ6BEU9_9BACT</name>
<evidence type="ECO:0000256" key="3">
    <source>
        <dbReference type="PROSITE-ProRule" id="PRU00339"/>
    </source>
</evidence>
<dbReference type="Gene3D" id="1.25.40.10">
    <property type="entry name" value="Tetratricopeptide repeat domain"/>
    <property type="match status" value="3"/>
</dbReference>
<sequence>MRKYLIVWLSVICVTVCNAQDKDSATFYHQKGLTEKEARRYREAEKHFLRSLEFSAGNKQTLTALGDVLIEQNRYAEARVQFQKAEKIDPADPYIIEKLAHLSVNMRAWDDVIRYAGEMKKRKIGQPVNFIMAKAYYEQENYGEALKYCEYAFKDHPNNAEIPYIAGRCFIEMSNYKRAAGCYEQAIERDSTRVNWMYEAGLTYYAIPDDKKAIYWFEKAAAKGYKQTNDFLENLGSAYMNVGDIEKGAGYLKQVLARKPNDKELMYDIADAYYKSGKYQEAIDQWDQVLAVDKENANALFMIGMSYIKKGEKQKGQQLCDKAIEMDPSLKNNRQERKMPGGM</sequence>
<feature type="repeat" description="TPR" evidence="3">
    <location>
        <begin position="59"/>
        <end position="92"/>
    </location>
</feature>
<dbReference type="PANTHER" id="PTHR45586:SF1">
    <property type="entry name" value="LIPOPOLYSACCHARIDE ASSEMBLY PROTEIN B"/>
    <property type="match status" value="1"/>
</dbReference>
<proteinExistence type="predicted"/>
<evidence type="ECO:0000313" key="5">
    <source>
        <dbReference type="EMBL" id="WEK34443.1"/>
    </source>
</evidence>
<dbReference type="PANTHER" id="PTHR45586">
    <property type="entry name" value="TPR REPEAT-CONTAINING PROTEIN PA4667"/>
    <property type="match status" value="1"/>
</dbReference>
<evidence type="ECO:0000256" key="2">
    <source>
        <dbReference type="ARBA" id="ARBA00022803"/>
    </source>
</evidence>
<gene>
    <name evidence="5" type="ORF">P0Y53_18305</name>
</gene>
<dbReference type="InterPro" id="IPR011990">
    <property type="entry name" value="TPR-like_helical_dom_sf"/>
</dbReference>
<feature type="signal peptide" evidence="4">
    <location>
        <begin position="1"/>
        <end position="19"/>
    </location>
</feature>
<feature type="repeat" description="TPR" evidence="3">
    <location>
        <begin position="297"/>
        <end position="330"/>
    </location>
</feature>
<dbReference type="InterPro" id="IPR019734">
    <property type="entry name" value="TPR_rpt"/>
</dbReference>
<protein>
    <submittedName>
        <fullName evidence="5">Tetratricopeptide repeat protein</fullName>
    </submittedName>
</protein>
<organism evidence="5 6">
    <name type="scientific">Candidatus Pseudobacter hemicellulosilyticus</name>
    <dbReference type="NCBI Taxonomy" id="3121375"/>
    <lineage>
        <taxon>Bacteria</taxon>
        <taxon>Pseudomonadati</taxon>
        <taxon>Bacteroidota</taxon>
        <taxon>Chitinophagia</taxon>
        <taxon>Chitinophagales</taxon>
        <taxon>Chitinophagaceae</taxon>
        <taxon>Pseudobacter</taxon>
    </lineage>
</organism>
<dbReference type="InterPro" id="IPR051012">
    <property type="entry name" value="CellSynth/LPSAsmb/PSIAsmb"/>
</dbReference>
<keyword evidence="1" id="KW-0677">Repeat</keyword>